<evidence type="ECO:0000256" key="2">
    <source>
        <dbReference type="ARBA" id="ARBA00008787"/>
    </source>
</evidence>
<dbReference type="InterPro" id="IPR036584">
    <property type="entry name" value="FliS_sf"/>
</dbReference>
<dbReference type="NCBIfam" id="TIGR00208">
    <property type="entry name" value="fliS"/>
    <property type="match status" value="1"/>
</dbReference>
<dbReference type="OrthoDB" id="9792010at2"/>
<evidence type="ECO:0000256" key="1">
    <source>
        <dbReference type="ARBA" id="ARBA00004514"/>
    </source>
</evidence>
<dbReference type="SUPFAM" id="SSF101116">
    <property type="entry name" value="Flagellar export chaperone FliS"/>
    <property type="match status" value="1"/>
</dbReference>
<dbReference type="EMBL" id="PIPX01000001">
    <property type="protein sequence ID" value="RUO56761.1"/>
    <property type="molecule type" value="Genomic_DNA"/>
</dbReference>
<dbReference type="Pfam" id="PF02561">
    <property type="entry name" value="FliS"/>
    <property type="match status" value="1"/>
</dbReference>
<protein>
    <recommendedName>
        <fullName evidence="6">Flagellar secretion chaperone FliS</fullName>
    </recommendedName>
</protein>
<dbReference type="GO" id="GO:0071973">
    <property type="term" value="P:bacterial-type flagellum-dependent cell motility"/>
    <property type="evidence" value="ECO:0007669"/>
    <property type="project" value="TreeGrafter"/>
</dbReference>
<keyword evidence="3 6" id="KW-0963">Cytoplasm</keyword>
<keyword evidence="7" id="KW-0966">Cell projection</keyword>
<dbReference type="Gene3D" id="1.20.120.340">
    <property type="entry name" value="Flagellar protein FliS"/>
    <property type="match status" value="1"/>
</dbReference>
<dbReference type="GO" id="GO:0044780">
    <property type="term" value="P:bacterial-type flagellum assembly"/>
    <property type="evidence" value="ECO:0007669"/>
    <property type="project" value="InterPro"/>
</dbReference>
<evidence type="ECO:0000256" key="6">
    <source>
        <dbReference type="PIRNR" id="PIRNR039090"/>
    </source>
</evidence>
<comment type="similarity">
    <text evidence="2 6">Belongs to the FliS family.</text>
</comment>
<comment type="caution">
    <text evidence="7">The sequence shown here is derived from an EMBL/GenBank/DDBJ whole genome shotgun (WGS) entry which is preliminary data.</text>
</comment>
<keyword evidence="4 6" id="KW-1005">Bacterial flagellum biogenesis</keyword>
<dbReference type="CDD" id="cd16098">
    <property type="entry name" value="FliS"/>
    <property type="match status" value="1"/>
</dbReference>
<sequence length="132" mass="14289">MYGMRGAAAYGRVNVESHVLSASPHKLIELLFENCLRQIKTARVHLEQKQISAKGEAIGKALDIVNQGLLAAVDKDKGGEVAERLESLYLYVGELLVQANLRNDASKLDTAETILSQLAGAWKEIATEAAEA</sequence>
<keyword evidence="5" id="KW-0143">Chaperone</keyword>
<evidence type="ECO:0000256" key="5">
    <source>
        <dbReference type="ARBA" id="ARBA00023186"/>
    </source>
</evidence>
<evidence type="ECO:0000313" key="7">
    <source>
        <dbReference type="EMBL" id="RUO56761.1"/>
    </source>
</evidence>
<dbReference type="PANTHER" id="PTHR34773">
    <property type="entry name" value="FLAGELLAR SECRETION CHAPERONE FLIS"/>
    <property type="match status" value="1"/>
</dbReference>
<evidence type="ECO:0000256" key="3">
    <source>
        <dbReference type="ARBA" id="ARBA00022490"/>
    </source>
</evidence>
<dbReference type="InterPro" id="IPR003713">
    <property type="entry name" value="FliS"/>
</dbReference>
<keyword evidence="7" id="KW-0282">Flagellum</keyword>
<proteinExistence type="inferred from homology"/>
<keyword evidence="7" id="KW-0969">Cilium</keyword>
<dbReference type="Proteomes" id="UP000287649">
    <property type="component" value="Unassembled WGS sequence"/>
</dbReference>
<name>A0A432Y798_9GAMM</name>
<evidence type="ECO:0000256" key="4">
    <source>
        <dbReference type="ARBA" id="ARBA00022795"/>
    </source>
</evidence>
<dbReference type="GO" id="GO:0005829">
    <property type="term" value="C:cytosol"/>
    <property type="evidence" value="ECO:0007669"/>
    <property type="project" value="UniProtKB-SubCell"/>
</dbReference>
<keyword evidence="8" id="KW-1185">Reference proteome</keyword>
<accession>A0A432Y798</accession>
<comment type="subcellular location">
    <subcellularLocation>
        <location evidence="1 6">Cytoplasm</location>
        <location evidence="1 6">Cytosol</location>
    </subcellularLocation>
</comment>
<organism evidence="7 8">
    <name type="scientific">Pseudidiomarina homiensis</name>
    <dbReference type="NCBI Taxonomy" id="364198"/>
    <lineage>
        <taxon>Bacteria</taxon>
        <taxon>Pseudomonadati</taxon>
        <taxon>Pseudomonadota</taxon>
        <taxon>Gammaproteobacteria</taxon>
        <taxon>Alteromonadales</taxon>
        <taxon>Idiomarinaceae</taxon>
        <taxon>Pseudidiomarina</taxon>
    </lineage>
</organism>
<dbReference type="PIRSF" id="PIRSF039090">
    <property type="entry name" value="Flis"/>
    <property type="match status" value="1"/>
</dbReference>
<dbReference type="RefSeq" id="WP_126772269.1">
    <property type="nucleotide sequence ID" value="NZ_JANQBU010000001.1"/>
</dbReference>
<gene>
    <name evidence="7" type="primary">fliS</name>
    <name evidence="7" type="ORF">CWI70_08515</name>
</gene>
<dbReference type="AlphaFoldDB" id="A0A432Y798"/>
<dbReference type="PANTHER" id="PTHR34773:SF1">
    <property type="entry name" value="FLAGELLAR SECRETION CHAPERONE FLIS"/>
    <property type="match status" value="1"/>
</dbReference>
<reference evidence="8" key="1">
    <citation type="journal article" date="2018" name="Front. Microbiol.">
        <title>Genome-Based Analysis Reveals the Taxonomy and Diversity of the Family Idiomarinaceae.</title>
        <authorList>
            <person name="Liu Y."/>
            <person name="Lai Q."/>
            <person name="Shao Z."/>
        </authorList>
    </citation>
    <scope>NUCLEOTIDE SEQUENCE [LARGE SCALE GENOMIC DNA]</scope>
    <source>
        <strain evidence="8">PO-M2</strain>
    </source>
</reference>
<evidence type="ECO:0000313" key="8">
    <source>
        <dbReference type="Proteomes" id="UP000287649"/>
    </source>
</evidence>